<dbReference type="EMBL" id="CP003179">
    <property type="protein sequence ID" value="AEW04721.1"/>
    <property type="molecule type" value="Genomic_DNA"/>
</dbReference>
<keyword evidence="3" id="KW-1185">Reference proteome</keyword>
<proteinExistence type="predicted"/>
<evidence type="ECO:0000313" key="3">
    <source>
        <dbReference type="Proteomes" id="UP000005439"/>
    </source>
</evidence>
<dbReference type="HOGENOM" id="CLU_553125_0_0_9"/>
<feature type="signal peptide" evidence="1">
    <location>
        <begin position="1"/>
        <end position="30"/>
    </location>
</feature>
<sequence length="498" mass="53472">MLSRSMRAASVLALVSTSFAGMLAAPAVQASTPVVTLQASATTSQPGGAITLTASAPGVSQAQYQFWLQNPQGQWSSTPYIGSNHWTFTPSQPGTYHVMVYVLSQANVWAHRWSQALHPTSPATVTVQNPTVTLQPSTTNSPAGQAITLTLNNPGIAQAQYQFWIRYPNGQWTDTPYLSTNQWTFTPSQAGTYLAMGYVLSRPNVLAHNWSAALHPATPVTLTIHNPTIFDQFQAQNQQFLNQSVYYERKALPWLSVTIANDDTLGISDFNNPIVLNQYHVPLLPVSLAAAGIATSAFPANNAIVGETPALVTQWTQEAQAIPGSASLTSSQVLQAVTTAVQANLLGDGNGNGAIFLANPDSPTVSGIRNAELQQEQKNPTDAVTALIGPQGWFAQRNYVYQEWADVSQVTISAPPAVDPYPAGHVVTTLQVNNIVVNLIMGGIYQGHEIIGVYPAPPVNVSVDLIQDNGQERWYISWGTYGNTGNPTQVLWTGPAIQ</sequence>
<evidence type="ECO:0008006" key="4">
    <source>
        <dbReference type="Google" id="ProtNLM"/>
    </source>
</evidence>
<feature type="chain" id="PRO_5003518012" description="PKD domain-containing protein" evidence="1">
    <location>
        <begin position="31"/>
        <end position="498"/>
    </location>
</feature>
<dbReference type="Proteomes" id="UP000005439">
    <property type="component" value="Chromosome"/>
</dbReference>
<organism evidence="2 3">
    <name type="scientific">Sulfobacillus acidophilus (strain ATCC 700253 / DSM 10332 / NAL)</name>
    <dbReference type="NCBI Taxonomy" id="679936"/>
    <lineage>
        <taxon>Bacteria</taxon>
        <taxon>Bacillati</taxon>
        <taxon>Bacillota</taxon>
        <taxon>Clostridia</taxon>
        <taxon>Eubacteriales</taxon>
        <taxon>Clostridiales Family XVII. Incertae Sedis</taxon>
        <taxon>Sulfobacillus</taxon>
    </lineage>
</organism>
<reference evidence="2 3" key="2">
    <citation type="journal article" date="2012" name="Stand. Genomic Sci.">
        <title>Complete genome sequence of the moderately thermophilic mineral-sulfide-oxidizing firmicute Sulfobacillus acidophilus type strain (NAL(T)).</title>
        <authorList>
            <person name="Anderson I."/>
            <person name="Chertkov O."/>
            <person name="Chen A."/>
            <person name="Saunders E."/>
            <person name="Lapidus A."/>
            <person name="Nolan M."/>
            <person name="Lucas S."/>
            <person name="Hammon N."/>
            <person name="Deshpande S."/>
            <person name="Cheng J.F."/>
            <person name="Han C."/>
            <person name="Tapia R."/>
            <person name="Goodwin L.A."/>
            <person name="Pitluck S."/>
            <person name="Liolios K."/>
            <person name="Pagani I."/>
            <person name="Ivanova N."/>
            <person name="Mikhailova N."/>
            <person name="Pati A."/>
            <person name="Palaniappan K."/>
            <person name="Land M."/>
            <person name="Pan C."/>
            <person name="Rohde M."/>
            <person name="Pukall R."/>
            <person name="Goker M."/>
            <person name="Detter J.C."/>
            <person name="Woyke T."/>
            <person name="Bristow J."/>
            <person name="Eisen J.A."/>
            <person name="Markowitz V."/>
            <person name="Hugenholtz P."/>
            <person name="Kyrpides N.C."/>
            <person name="Klenk H.P."/>
            <person name="Mavromatis K."/>
        </authorList>
    </citation>
    <scope>NUCLEOTIDE SEQUENCE [LARGE SCALE GENOMIC DNA]</scope>
    <source>
        <strain evidence="3">ATCC 700253 / DSM 10332 / NAL</strain>
    </source>
</reference>
<evidence type="ECO:0000313" key="2">
    <source>
        <dbReference type="EMBL" id="AEW04721.1"/>
    </source>
</evidence>
<keyword evidence="1" id="KW-0732">Signal</keyword>
<dbReference type="PATRIC" id="fig|679936.5.peg.1279"/>
<evidence type="ECO:0000256" key="1">
    <source>
        <dbReference type="SAM" id="SignalP"/>
    </source>
</evidence>
<reference evidence="3" key="1">
    <citation type="submission" date="2011-12" db="EMBL/GenBank/DDBJ databases">
        <title>The complete genome of chromosome of Sulfobacillus acidophilus DSM 10332.</title>
        <authorList>
            <person name="Lucas S."/>
            <person name="Han J."/>
            <person name="Lapidus A."/>
            <person name="Bruce D."/>
            <person name="Goodwin L."/>
            <person name="Pitluck S."/>
            <person name="Peters L."/>
            <person name="Kyrpides N."/>
            <person name="Mavromatis K."/>
            <person name="Ivanova N."/>
            <person name="Mikhailova N."/>
            <person name="Chertkov O."/>
            <person name="Saunders E."/>
            <person name="Detter J.C."/>
            <person name="Tapia R."/>
            <person name="Han C."/>
            <person name="Land M."/>
            <person name="Hauser L."/>
            <person name="Markowitz V."/>
            <person name="Cheng J.-F."/>
            <person name="Hugenholtz P."/>
            <person name="Woyke T."/>
            <person name="Wu D."/>
            <person name="Pukall R."/>
            <person name="Gehrich-Schroeter G."/>
            <person name="Schneider S."/>
            <person name="Klenk H.-P."/>
            <person name="Eisen J.A."/>
        </authorList>
    </citation>
    <scope>NUCLEOTIDE SEQUENCE [LARGE SCALE GENOMIC DNA]</scope>
    <source>
        <strain evidence="3">ATCC 700253 / DSM 10332 / NAL</strain>
    </source>
</reference>
<name>G8TV81_SULAD</name>
<protein>
    <recommendedName>
        <fullName evidence="4">PKD domain-containing protein</fullName>
    </recommendedName>
</protein>
<dbReference type="AlphaFoldDB" id="G8TV81"/>
<dbReference type="STRING" id="679936.Sulac_1221"/>
<gene>
    <name evidence="2" type="ordered locus">Sulac_1221</name>
</gene>
<accession>G8TV81</accession>
<dbReference type="KEGG" id="sap:Sulac_1221"/>